<evidence type="ECO:0008006" key="5">
    <source>
        <dbReference type="Google" id="ProtNLM"/>
    </source>
</evidence>
<dbReference type="InParanoid" id="A0A423WSS5"/>
<comment type="caution">
    <text evidence="3">The sequence shown here is derived from an EMBL/GenBank/DDBJ whole genome shotgun (WGS) entry which is preliminary data.</text>
</comment>
<reference evidence="3 4" key="1">
    <citation type="submission" date="2015-09" db="EMBL/GenBank/DDBJ databases">
        <title>Host preference determinants of Valsa canker pathogens revealed by comparative genomics.</title>
        <authorList>
            <person name="Yin Z."/>
            <person name="Huang L."/>
        </authorList>
    </citation>
    <scope>NUCLEOTIDE SEQUENCE [LARGE SCALE GENOMIC DNA]</scope>
    <source>
        <strain evidence="3 4">SXYLt</strain>
    </source>
</reference>
<dbReference type="Proteomes" id="UP000285146">
    <property type="component" value="Unassembled WGS sequence"/>
</dbReference>
<keyword evidence="2" id="KW-0732">Signal</keyword>
<dbReference type="Pfam" id="PF11951">
    <property type="entry name" value="Fungal_trans_2"/>
    <property type="match status" value="1"/>
</dbReference>
<protein>
    <recommendedName>
        <fullName evidence="5">Transcription factor domain-containing protein</fullName>
    </recommendedName>
</protein>
<evidence type="ECO:0000256" key="2">
    <source>
        <dbReference type="SAM" id="SignalP"/>
    </source>
</evidence>
<evidence type="ECO:0000313" key="4">
    <source>
        <dbReference type="Proteomes" id="UP000285146"/>
    </source>
</evidence>
<evidence type="ECO:0000256" key="1">
    <source>
        <dbReference type="ARBA" id="ARBA00023242"/>
    </source>
</evidence>
<dbReference type="GO" id="GO:0000981">
    <property type="term" value="F:DNA-binding transcription factor activity, RNA polymerase II-specific"/>
    <property type="evidence" value="ECO:0007669"/>
    <property type="project" value="TreeGrafter"/>
</dbReference>
<feature type="signal peptide" evidence="2">
    <location>
        <begin position="1"/>
        <end position="20"/>
    </location>
</feature>
<dbReference type="EMBL" id="LKEB01000043">
    <property type="protein sequence ID" value="ROW06262.1"/>
    <property type="molecule type" value="Genomic_DNA"/>
</dbReference>
<dbReference type="InterPro" id="IPR021858">
    <property type="entry name" value="Fun_TF"/>
</dbReference>
<dbReference type="InterPro" id="IPR052400">
    <property type="entry name" value="Zn2-C6_fungal_TF"/>
</dbReference>
<organism evidence="3 4">
    <name type="scientific">Cytospora leucostoma</name>
    <dbReference type="NCBI Taxonomy" id="1230097"/>
    <lineage>
        <taxon>Eukaryota</taxon>
        <taxon>Fungi</taxon>
        <taxon>Dikarya</taxon>
        <taxon>Ascomycota</taxon>
        <taxon>Pezizomycotina</taxon>
        <taxon>Sordariomycetes</taxon>
        <taxon>Sordariomycetidae</taxon>
        <taxon>Diaporthales</taxon>
        <taxon>Cytosporaceae</taxon>
        <taxon>Cytospora</taxon>
    </lineage>
</organism>
<dbReference type="STRING" id="1230097.A0A423WSS5"/>
<dbReference type="OrthoDB" id="5384040at2759"/>
<name>A0A423WSS5_9PEZI</name>
<gene>
    <name evidence="3" type="ORF">VPNG_08091</name>
</gene>
<keyword evidence="4" id="KW-1185">Reference proteome</keyword>
<accession>A0A423WSS5</accession>
<evidence type="ECO:0000313" key="3">
    <source>
        <dbReference type="EMBL" id="ROW06262.1"/>
    </source>
</evidence>
<dbReference type="AlphaFoldDB" id="A0A423WSS5"/>
<dbReference type="PANTHER" id="PTHR47657">
    <property type="entry name" value="STEROL REGULATORY ELEMENT-BINDING PROTEIN ECM22"/>
    <property type="match status" value="1"/>
</dbReference>
<dbReference type="PANTHER" id="PTHR47657:SF7">
    <property type="entry name" value="STEROL REGULATORY ELEMENT-BINDING PROTEIN ECM22"/>
    <property type="match status" value="1"/>
</dbReference>
<sequence length="338" mass="37515">MFEFLLHSMLAVSASHLSLSGSGDYTRQALAHRVISIRALNAALSNPASSAAEADARFATAFILLYQSSYMPDGMYDFLSMLRGCYLVADLGGNGRSPTSREPGLQAHRAAARSLNSGIESNSRALLDKTIVEGFLNSMKRLSPLCTSPDEAKYYSAIRNIMAPTTVTAVDAVKELGVLYIILGSASASELRMFTDPLNHVGQLLLAHFFLIECVVQTSVFVPINGSRRPHRKDVMAAWVRAIAKMLPEEYQEYVRWPMEVFEMQIVDEAWLLPWETREQNRPVLIHGTMGRAGLRQQWQFMSRKAERRGLMKYAGSEAVTVSVNCVDSTHSLDDGIF</sequence>
<keyword evidence="1" id="KW-0539">Nucleus</keyword>
<feature type="chain" id="PRO_5019067248" description="Transcription factor domain-containing protein" evidence="2">
    <location>
        <begin position="21"/>
        <end position="338"/>
    </location>
</feature>
<proteinExistence type="predicted"/>